<evidence type="ECO:0000313" key="5">
    <source>
        <dbReference type="EMBL" id="NYH92238.1"/>
    </source>
</evidence>
<dbReference type="Pfam" id="PF02875">
    <property type="entry name" value="Mur_ligase_C"/>
    <property type="match status" value="1"/>
</dbReference>
<dbReference type="InterPro" id="IPR013221">
    <property type="entry name" value="Mur_ligase_cen"/>
</dbReference>
<keyword evidence="2" id="KW-0131">Cell cycle</keyword>
<accession>A0A852ZK07</accession>
<evidence type="ECO:0000259" key="3">
    <source>
        <dbReference type="Pfam" id="PF02875"/>
    </source>
</evidence>
<keyword evidence="2" id="KW-0573">Peptidoglycan synthesis</keyword>
<dbReference type="Proteomes" id="UP000579605">
    <property type="component" value="Unassembled WGS sequence"/>
</dbReference>
<dbReference type="Pfam" id="PF08245">
    <property type="entry name" value="Mur_ligase_M"/>
    <property type="match status" value="1"/>
</dbReference>
<dbReference type="GO" id="GO:0005524">
    <property type="term" value="F:ATP binding"/>
    <property type="evidence" value="ECO:0007669"/>
    <property type="project" value="InterPro"/>
</dbReference>
<dbReference type="InterPro" id="IPR004101">
    <property type="entry name" value="Mur_ligase_C"/>
</dbReference>
<dbReference type="SUPFAM" id="SSF53244">
    <property type="entry name" value="MurD-like peptide ligases, peptide-binding domain"/>
    <property type="match status" value="1"/>
</dbReference>
<dbReference type="Gene3D" id="3.90.190.20">
    <property type="entry name" value="Mur ligase, C-terminal domain"/>
    <property type="match status" value="1"/>
</dbReference>
<organism evidence="5 6">
    <name type="scientific">Actinopolymorpha rutila</name>
    <dbReference type="NCBI Taxonomy" id="446787"/>
    <lineage>
        <taxon>Bacteria</taxon>
        <taxon>Bacillati</taxon>
        <taxon>Actinomycetota</taxon>
        <taxon>Actinomycetes</taxon>
        <taxon>Propionibacteriales</taxon>
        <taxon>Actinopolymorphaceae</taxon>
        <taxon>Actinopolymorpha</taxon>
    </lineage>
</organism>
<dbReference type="EMBL" id="JACBZH010000001">
    <property type="protein sequence ID" value="NYH92238.1"/>
    <property type="molecule type" value="Genomic_DNA"/>
</dbReference>
<comment type="similarity">
    <text evidence="1">Belongs to the MurCDEF family. MurE subfamily.</text>
</comment>
<dbReference type="InterPro" id="IPR036615">
    <property type="entry name" value="Mur_ligase_C_dom_sf"/>
</dbReference>
<reference evidence="5 6" key="1">
    <citation type="submission" date="2020-07" db="EMBL/GenBank/DDBJ databases">
        <title>Sequencing the genomes of 1000 actinobacteria strains.</title>
        <authorList>
            <person name="Klenk H.-P."/>
        </authorList>
    </citation>
    <scope>NUCLEOTIDE SEQUENCE [LARGE SCALE GENOMIC DNA]</scope>
    <source>
        <strain evidence="5 6">DSM 18448</strain>
    </source>
</reference>
<dbReference type="GO" id="GO:0051301">
    <property type="term" value="P:cell division"/>
    <property type="evidence" value="ECO:0007669"/>
    <property type="project" value="UniProtKB-KW"/>
</dbReference>
<evidence type="ECO:0000256" key="2">
    <source>
        <dbReference type="RuleBase" id="RU004135"/>
    </source>
</evidence>
<name>A0A852ZK07_9ACTN</name>
<comment type="caution">
    <text evidence="5">The sequence shown here is derived from an EMBL/GenBank/DDBJ whole genome shotgun (WGS) entry which is preliminary data.</text>
</comment>
<keyword evidence="2" id="KW-0132">Cell division</keyword>
<evidence type="ECO:0000259" key="4">
    <source>
        <dbReference type="Pfam" id="PF08245"/>
    </source>
</evidence>
<dbReference type="NCBIfam" id="TIGR01085">
    <property type="entry name" value="murE"/>
    <property type="match status" value="1"/>
</dbReference>
<gene>
    <name evidence="5" type="ORF">F4554_004876</name>
</gene>
<evidence type="ECO:0000313" key="6">
    <source>
        <dbReference type="Proteomes" id="UP000579605"/>
    </source>
</evidence>
<dbReference type="GO" id="GO:0016881">
    <property type="term" value="F:acid-amino acid ligase activity"/>
    <property type="evidence" value="ECO:0007669"/>
    <property type="project" value="InterPro"/>
</dbReference>
<dbReference type="AlphaFoldDB" id="A0A852ZK07"/>
<dbReference type="GO" id="GO:0009252">
    <property type="term" value="P:peptidoglycan biosynthetic process"/>
    <property type="evidence" value="ECO:0007669"/>
    <property type="project" value="UniProtKB-UniPathway"/>
</dbReference>
<dbReference type="InterPro" id="IPR005761">
    <property type="entry name" value="UDP-N-AcMur-Glu-dNH2Pim_ligase"/>
</dbReference>
<dbReference type="GO" id="GO:0071555">
    <property type="term" value="P:cell wall organization"/>
    <property type="evidence" value="ECO:0007669"/>
    <property type="project" value="UniProtKB-KW"/>
</dbReference>
<keyword evidence="6" id="KW-1185">Reference proteome</keyword>
<dbReference type="PANTHER" id="PTHR23135:SF4">
    <property type="entry name" value="UDP-N-ACETYLMURAMOYL-L-ALANYL-D-GLUTAMATE--2,6-DIAMINOPIMELATE LIGASE MURE HOMOLOG, CHLOROPLASTIC"/>
    <property type="match status" value="1"/>
</dbReference>
<dbReference type="Gene3D" id="3.40.1190.10">
    <property type="entry name" value="Mur-like, catalytic domain"/>
    <property type="match status" value="1"/>
</dbReference>
<keyword evidence="2" id="KW-0133">Cell shape</keyword>
<dbReference type="UniPathway" id="UPA00219"/>
<dbReference type="SUPFAM" id="SSF53623">
    <property type="entry name" value="MurD-like peptide ligases, catalytic domain"/>
    <property type="match status" value="1"/>
</dbReference>
<comment type="subcellular location">
    <subcellularLocation>
        <location evidence="2">Cytoplasm</location>
    </subcellularLocation>
</comment>
<dbReference type="PANTHER" id="PTHR23135">
    <property type="entry name" value="MUR LIGASE FAMILY MEMBER"/>
    <property type="match status" value="1"/>
</dbReference>
<dbReference type="GO" id="GO:0005737">
    <property type="term" value="C:cytoplasm"/>
    <property type="evidence" value="ECO:0007669"/>
    <property type="project" value="UniProtKB-SubCell"/>
</dbReference>
<sequence>MAVGCFTNLTHDHLDVHGSMAGYEAAKLHLFDLARAAVANADDPVGRRIRQRWNTRTFALHSDADVTATDLRRVTDGTAFQARADGRSVPASVRGFGEISVSNALAVLATTLQLGVPLDDAIRALAAQPGPPGRMQIVPVDQPYTVMVDYAHSPDALDQVLRTLRAGAIGRIVTVFGCGGDRDRAKRPVMGRIAAELSDLAIVTSDNPRTEEPDKIIADILAGVTAHADRVRTIPDRTEAIAAALAEAGADDLVLVAGKGSEAYQTVGRTKVPYSDEETVLTLASGRT</sequence>
<dbReference type="InterPro" id="IPR036565">
    <property type="entry name" value="Mur-like_cat_sf"/>
</dbReference>
<feature type="domain" description="Mur ligase C-terminal" evidence="3">
    <location>
        <begin position="133"/>
        <end position="260"/>
    </location>
</feature>
<dbReference type="GO" id="GO:0008360">
    <property type="term" value="P:regulation of cell shape"/>
    <property type="evidence" value="ECO:0007669"/>
    <property type="project" value="UniProtKB-KW"/>
</dbReference>
<proteinExistence type="inferred from homology"/>
<feature type="domain" description="Mur ligase central" evidence="4">
    <location>
        <begin position="2"/>
        <end position="110"/>
    </location>
</feature>
<comment type="pathway">
    <text evidence="2">Cell wall biogenesis; peptidoglycan biosynthesis.</text>
</comment>
<keyword evidence="2" id="KW-0961">Cell wall biogenesis/degradation</keyword>
<protein>
    <submittedName>
        <fullName evidence="5">UDP-N-acetylmuramyl-tripeptide synthetase</fullName>
    </submittedName>
</protein>
<evidence type="ECO:0000256" key="1">
    <source>
        <dbReference type="ARBA" id="ARBA00005898"/>
    </source>
</evidence>